<evidence type="ECO:0000313" key="2">
    <source>
        <dbReference type="Proteomes" id="UP000005143"/>
    </source>
</evidence>
<gene>
    <name evidence="1" type="ORF">PAI11_36510</name>
</gene>
<comment type="caution">
    <text evidence="1">The sequence shown here is derived from an EMBL/GenBank/DDBJ whole genome shotgun (WGS) entry which is preliminary data.</text>
</comment>
<evidence type="ECO:0000313" key="1">
    <source>
        <dbReference type="EMBL" id="EHN09519.1"/>
    </source>
</evidence>
<dbReference type="Proteomes" id="UP000005143">
    <property type="component" value="Unassembled WGS sequence"/>
</dbReference>
<organism evidence="1 2">
    <name type="scientific">Patulibacter medicamentivorans</name>
    <dbReference type="NCBI Taxonomy" id="1097667"/>
    <lineage>
        <taxon>Bacteria</taxon>
        <taxon>Bacillati</taxon>
        <taxon>Actinomycetota</taxon>
        <taxon>Thermoleophilia</taxon>
        <taxon>Solirubrobacterales</taxon>
        <taxon>Patulibacteraceae</taxon>
        <taxon>Patulibacter</taxon>
    </lineage>
</organism>
<dbReference type="EMBL" id="AGUD01000274">
    <property type="protein sequence ID" value="EHN09519.1"/>
    <property type="molecule type" value="Genomic_DNA"/>
</dbReference>
<reference evidence="1 2" key="1">
    <citation type="journal article" date="2013" name="Biodegradation">
        <title>Quantitative proteomic analysis of ibuprofen-degrading Patulibacter sp. strain I11.</title>
        <authorList>
            <person name="Almeida B."/>
            <person name="Kjeldal H."/>
            <person name="Lolas I."/>
            <person name="Knudsen A.D."/>
            <person name="Carvalho G."/>
            <person name="Nielsen K.L."/>
            <person name="Barreto Crespo M.T."/>
            <person name="Stensballe A."/>
            <person name="Nielsen J.L."/>
        </authorList>
    </citation>
    <scope>NUCLEOTIDE SEQUENCE [LARGE SCALE GENOMIC DNA]</scope>
    <source>
        <strain evidence="1 2">I11</strain>
    </source>
</reference>
<keyword evidence="2" id="KW-1185">Reference proteome</keyword>
<sequence>MGASAGAVATLPSGPDRVGQPLAVARGTADGTPWRLDLVRRDGQLCATLATEGAAFDTVCERAPRREQVVRQVATTPTRTLVFGVAGAGVDRVRVTVGGRTRTVATVPVSAAATDHGVPRDARGFVAELPRGRGAAVRARAVPLRGAP</sequence>
<name>H0E9X8_9ACTN</name>
<accession>H0E9X8</accession>
<protein>
    <submittedName>
        <fullName evidence="1">Uncharacterized protein</fullName>
    </submittedName>
</protein>
<proteinExistence type="predicted"/>
<dbReference type="AlphaFoldDB" id="H0E9X8"/>